<keyword evidence="1 5" id="KW-0678">Repressor</keyword>
<evidence type="ECO:0000256" key="5">
    <source>
        <dbReference type="HAMAP-Rule" id="MF_00081"/>
    </source>
</evidence>
<dbReference type="Gene3D" id="3.30.390.60">
    <property type="entry name" value="Heat-inducible transcription repressor hrca homolog, domain 3"/>
    <property type="match status" value="1"/>
</dbReference>
<dbReference type="AlphaFoldDB" id="A0A2M7FYE4"/>
<feature type="domain" description="Heat-inducible transcription repressor HrcA C-terminal" evidence="6">
    <location>
        <begin position="108"/>
        <end position="333"/>
    </location>
</feature>
<dbReference type="GO" id="GO:0045892">
    <property type="term" value="P:negative regulation of DNA-templated transcription"/>
    <property type="evidence" value="ECO:0007669"/>
    <property type="project" value="UniProtKB-UniRule"/>
</dbReference>
<dbReference type="SUPFAM" id="SSF46785">
    <property type="entry name" value="Winged helix' DNA-binding domain"/>
    <property type="match status" value="1"/>
</dbReference>
<protein>
    <recommendedName>
        <fullName evidence="5">Heat-inducible transcription repressor HrcA</fullName>
    </recommendedName>
</protein>
<dbReference type="InterPro" id="IPR036388">
    <property type="entry name" value="WH-like_DNA-bd_sf"/>
</dbReference>
<dbReference type="HAMAP" id="MF_00081">
    <property type="entry name" value="HrcA"/>
    <property type="match status" value="1"/>
</dbReference>
<dbReference type="Gene3D" id="3.30.450.40">
    <property type="match status" value="1"/>
</dbReference>
<dbReference type="Proteomes" id="UP000231019">
    <property type="component" value="Unassembled WGS sequence"/>
</dbReference>
<gene>
    <name evidence="5 7" type="primary">hrcA</name>
    <name evidence="7" type="ORF">COW36_22365</name>
</gene>
<comment type="caution">
    <text evidence="7">The sequence shown here is derived from an EMBL/GenBank/DDBJ whole genome shotgun (WGS) entry which is preliminary data.</text>
</comment>
<evidence type="ECO:0000256" key="2">
    <source>
        <dbReference type="ARBA" id="ARBA00023015"/>
    </source>
</evidence>
<dbReference type="NCBIfam" id="TIGR00331">
    <property type="entry name" value="hrcA"/>
    <property type="match status" value="1"/>
</dbReference>
<dbReference type="EMBL" id="PFFQ01000061">
    <property type="protein sequence ID" value="PIW14358.1"/>
    <property type="molecule type" value="Genomic_DNA"/>
</dbReference>
<keyword evidence="4 5" id="KW-0804">Transcription</keyword>
<dbReference type="Pfam" id="PF01628">
    <property type="entry name" value="HrcA"/>
    <property type="match status" value="1"/>
</dbReference>
<evidence type="ECO:0000256" key="3">
    <source>
        <dbReference type="ARBA" id="ARBA00023016"/>
    </source>
</evidence>
<evidence type="ECO:0000259" key="6">
    <source>
        <dbReference type="Pfam" id="PF01628"/>
    </source>
</evidence>
<dbReference type="InterPro" id="IPR021153">
    <property type="entry name" value="HrcA_C"/>
</dbReference>
<dbReference type="InterPro" id="IPR029016">
    <property type="entry name" value="GAF-like_dom_sf"/>
</dbReference>
<keyword evidence="2 5" id="KW-0805">Transcription regulation</keyword>
<comment type="similarity">
    <text evidence="5">Belongs to the HrcA family.</text>
</comment>
<sequence length="352" mass="40236">MLPDFQLSERKQNLLSAIIKDYISHGEPLGSRTLCKRHSFRLSPATIRNEMAELEDAGLLIQPHTSAGRVPSDKGYRFFVDHLMESYVPTLEENQFLRRLEQTSKAVDAILFQAIRILSDATQSIAVAETPHIRSNPVNSVHMLPIDEDSMVLSLTYVGGIRRQSVIRLSQPVYSEVLSMLTNYLNGQLNDNISLNELFHRIATGSLEREILNYKSMVLEMVSEIYAQAQREEKIYLSGTSHLLKEPEFHTTETAYPILQFLEQDQFVHQLFQRLNQEVQTKKSDVYCLIGYENFYQELKNCSFVATPYFIDTKALGMIGILGPTRMDYAKVMGLLQTVANNLTHTLTRFFS</sequence>
<dbReference type="InterPro" id="IPR036390">
    <property type="entry name" value="WH_DNA-bd_sf"/>
</dbReference>
<dbReference type="InterPro" id="IPR002571">
    <property type="entry name" value="HrcA"/>
</dbReference>
<keyword evidence="3 5" id="KW-0346">Stress response</keyword>
<dbReference type="InterPro" id="IPR023120">
    <property type="entry name" value="WHTH_transcript_rep_HrcA_IDD"/>
</dbReference>
<proteinExistence type="inferred from homology"/>
<dbReference type="GO" id="GO:0003677">
    <property type="term" value="F:DNA binding"/>
    <property type="evidence" value="ECO:0007669"/>
    <property type="project" value="InterPro"/>
</dbReference>
<comment type="function">
    <text evidence="5">Negative regulator of class I heat shock genes (grpE-dnaK-dnaJ and groELS operons). Prevents heat-shock induction of these operons.</text>
</comment>
<name>A0A2M7FYE4_9BACT</name>
<dbReference type="Gene3D" id="1.10.10.10">
    <property type="entry name" value="Winged helix-like DNA-binding domain superfamily/Winged helix DNA-binding domain"/>
    <property type="match status" value="1"/>
</dbReference>
<dbReference type="SUPFAM" id="SSF55781">
    <property type="entry name" value="GAF domain-like"/>
    <property type="match status" value="1"/>
</dbReference>
<dbReference type="PANTHER" id="PTHR34824">
    <property type="entry name" value="HEAT-INDUCIBLE TRANSCRIPTION REPRESSOR HRCA"/>
    <property type="match status" value="1"/>
</dbReference>
<reference evidence="7 8" key="1">
    <citation type="submission" date="2017-09" db="EMBL/GenBank/DDBJ databases">
        <title>Depth-based differentiation of microbial function through sediment-hosted aquifers and enrichment of novel symbionts in the deep terrestrial subsurface.</title>
        <authorList>
            <person name="Probst A.J."/>
            <person name="Ladd B."/>
            <person name="Jarett J.K."/>
            <person name="Geller-Mcgrath D.E."/>
            <person name="Sieber C.M."/>
            <person name="Emerson J.B."/>
            <person name="Anantharaman K."/>
            <person name="Thomas B.C."/>
            <person name="Malmstrom R."/>
            <person name="Stieglmeier M."/>
            <person name="Klingl A."/>
            <person name="Woyke T."/>
            <person name="Ryan C.M."/>
            <person name="Banfield J.F."/>
        </authorList>
    </citation>
    <scope>NUCLEOTIDE SEQUENCE [LARGE SCALE GENOMIC DNA]</scope>
    <source>
        <strain evidence="7">CG17_big_fil_post_rev_8_21_14_2_50_48_46</strain>
    </source>
</reference>
<evidence type="ECO:0000313" key="8">
    <source>
        <dbReference type="Proteomes" id="UP000231019"/>
    </source>
</evidence>
<evidence type="ECO:0000313" key="7">
    <source>
        <dbReference type="EMBL" id="PIW14358.1"/>
    </source>
</evidence>
<dbReference type="PANTHER" id="PTHR34824:SF1">
    <property type="entry name" value="HEAT-INDUCIBLE TRANSCRIPTION REPRESSOR HRCA"/>
    <property type="match status" value="1"/>
</dbReference>
<evidence type="ECO:0000256" key="1">
    <source>
        <dbReference type="ARBA" id="ARBA00022491"/>
    </source>
</evidence>
<dbReference type="PIRSF" id="PIRSF005485">
    <property type="entry name" value="HrcA"/>
    <property type="match status" value="1"/>
</dbReference>
<organism evidence="7 8">
    <name type="scientific">bacterium (Candidatus Blackallbacteria) CG17_big_fil_post_rev_8_21_14_2_50_48_46</name>
    <dbReference type="NCBI Taxonomy" id="2014261"/>
    <lineage>
        <taxon>Bacteria</taxon>
        <taxon>Candidatus Blackallbacteria</taxon>
    </lineage>
</organism>
<accession>A0A2M7FYE4</accession>
<evidence type="ECO:0000256" key="4">
    <source>
        <dbReference type="ARBA" id="ARBA00023163"/>
    </source>
</evidence>